<dbReference type="RefSeq" id="WP_057769318.1">
    <property type="nucleotide sequence ID" value="NZ_JQAT01000003.1"/>
</dbReference>
<comment type="caution">
    <text evidence="5">The sequence shown here is derived from an EMBL/GenBank/DDBJ whole genome shotgun (WGS) entry which is preliminary data.</text>
</comment>
<evidence type="ECO:0000313" key="7">
    <source>
        <dbReference type="Proteomes" id="UP000051751"/>
    </source>
</evidence>
<protein>
    <submittedName>
        <fullName evidence="5">Glycosyltransferase WchA</fullName>
    </submittedName>
</protein>
<accession>A0A0R2FUB9</accession>
<dbReference type="CDD" id="cd00761">
    <property type="entry name" value="Glyco_tranf_GTA_type"/>
    <property type="match status" value="1"/>
</dbReference>
<dbReference type="InterPro" id="IPR001173">
    <property type="entry name" value="Glyco_trans_2-like"/>
</dbReference>
<dbReference type="PATRIC" id="fig|81857.3.peg.1362"/>
<dbReference type="GO" id="GO:0016757">
    <property type="term" value="F:glycosyltransferase activity"/>
    <property type="evidence" value="ECO:0007669"/>
    <property type="project" value="UniProtKB-KW"/>
</dbReference>
<dbReference type="PANTHER" id="PTHR22916">
    <property type="entry name" value="GLYCOSYLTRANSFERASE"/>
    <property type="match status" value="1"/>
</dbReference>
<evidence type="ECO:0000313" key="6">
    <source>
        <dbReference type="Proteomes" id="UP000051645"/>
    </source>
</evidence>
<evidence type="ECO:0000259" key="3">
    <source>
        <dbReference type="Pfam" id="PF00535"/>
    </source>
</evidence>
<evidence type="ECO:0000256" key="2">
    <source>
        <dbReference type="ARBA" id="ARBA00022679"/>
    </source>
</evidence>
<dbReference type="Proteomes" id="UP000051645">
    <property type="component" value="Unassembled WGS sequence"/>
</dbReference>
<sequence>MELISIIIPVYNMQNYISRCLRSVLNQDNQNFEVVMVDDGSTDSSLRICQNWARRDNRIRVVHQDNLGVAIARNTGIQVSKGSYIIFVDADDWVSSSLISENIKEIQNKNSDVIYYDYQAISGTKKVVDEFGNHHFPTASCSGEDALKHLFEFQYDSFLWQMCVRKALYVDHNISFPVNRMFEDVSVVYKLLAYSRKVTFISKVLYFYYQRNGSYSHQFNSKNAHDAYDVAIEINSFLENNFNDFTCLAYKYEVYRLFKAYAMLFNMDEPIDKNFKRKLEEQISQRMKKIPFKRKMYKPFLKYLLMKGQLLGPLIVLKRRAKNFRRKK</sequence>
<dbReference type="SUPFAM" id="SSF53448">
    <property type="entry name" value="Nucleotide-diphospho-sugar transferases"/>
    <property type="match status" value="1"/>
</dbReference>
<gene>
    <name evidence="4" type="ORF">IV38_GL001353</name>
    <name evidence="5" type="ORF">IV40_GL001140</name>
</gene>
<dbReference type="Gene3D" id="3.90.550.10">
    <property type="entry name" value="Spore Coat Polysaccharide Biosynthesis Protein SpsA, Chain A"/>
    <property type="match status" value="1"/>
</dbReference>
<keyword evidence="2 5" id="KW-0808">Transferase</keyword>
<evidence type="ECO:0000313" key="4">
    <source>
        <dbReference type="EMBL" id="KRN28354.1"/>
    </source>
</evidence>
<dbReference type="EMBL" id="JQAZ01000003">
    <property type="protein sequence ID" value="KRN31856.1"/>
    <property type="molecule type" value="Genomic_DNA"/>
</dbReference>
<name>A0A0R2FUB9_9LACO</name>
<dbReference type="AlphaFoldDB" id="A0A0R2FUB9"/>
<feature type="domain" description="Glycosyltransferase 2-like" evidence="3">
    <location>
        <begin position="5"/>
        <end position="124"/>
    </location>
</feature>
<dbReference type="InterPro" id="IPR029044">
    <property type="entry name" value="Nucleotide-diphossugar_trans"/>
</dbReference>
<evidence type="ECO:0000313" key="5">
    <source>
        <dbReference type="EMBL" id="KRN31856.1"/>
    </source>
</evidence>
<proteinExistence type="predicted"/>
<keyword evidence="6" id="KW-1185">Reference proteome</keyword>
<dbReference type="PANTHER" id="PTHR22916:SF51">
    <property type="entry name" value="GLYCOSYLTRANSFERASE EPSH-RELATED"/>
    <property type="match status" value="1"/>
</dbReference>
<organism evidence="5 6">
    <name type="scientific">Lactobacillus selangorensis</name>
    <dbReference type="NCBI Taxonomy" id="81857"/>
    <lineage>
        <taxon>Bacteria</taxon>
        <taxon>Bacillati</taxon>
        <taxon>Bacillota</taxon>
        <taxon>Bacilli</taxon>
        <taxon>Lactobacillales</taxon>
        <taxon>Lactobacillaceae</taxon>
        <taxon>Lactobacillus</taxon>
    </lineage>
</organism>
<dbReference type="Pfam" id="PF00535">
    <property type="entry name" value="Glycos_transf_2"/>
    <property type="match status" value="1"/>
</dbReference>
<dbReference type="Proteomes" id="UP000051751">
    <property type="component" value="Unassembled WGS sequence"/>
</dbReference>
<dbReference type="STRING" id="81857.IV38_GL001353"/>
<keyword evidence="1" id="KW-0328">Glycosyltransferase</keyword>
<evidence type="ECO:0000256" key="1">
    <source>
        <dbReference type="ARBA" id="ARBA00022676"/>
    </source>
</evidence>
<reference evidence="6 7" key="1">
    <citation type="journal article" date="2015" name="Genome Announc.">
        <title>Expanding the biotechnology potential of lactobacilli through comparative genomics of 213 strains and associated genera.</title>
        <authorList>
            <person name="Sun Z."/>
            <person name="Harris H.M."/>
            <person name="McCann A."/>
            <person name="Guo C."/>
            <person name="Argimon S."/>
            <person name="Zhang W."/>
            <person name="Yang X."/>
            <person name="Jeffery I.B."/>
            <person name="Cooney J.C."/>
            <person name="Kagawa T.F."/>
            <person name="Liu W."/>
            <person name="Song Y."/>
            <person name="Salvetti E."/>
            <person name="Wrobel A."/>
            <person name="Rasinkangas P."/>
            <person name="Parkhill J."/>
            <person name="Rea M.C."/>
            <person name="O'Sullivan O."/>
            <person name="Ritari J."/>
            <person name="Douillard F.P."/>
            <person name="Paul Ross R."/>
            <person name="Yang R."/>
            <person name="Briner A.E."/>
            <person name="Felis G.E."/>
            <person name="de Vos W.M."/>
            <person name="Barrangou R."/>
            <person name="Klaenhammer T.R."/>
            <person name="Caufield P.W."/>
            <person name="Cui Y."/>
            <person name="Zhang H."/>
            <person name="O'Toole P.W."/>
        </authorList>
    </citation>
    <scope>NUCLEOTIDE SEQUENCE [LARGE SCALE GENOMIC DNA]</scope>
    <source>
        <strain evidence="4 7">ATCC BAA-66</strain>
        <strain evidence="5 6">DSM 13344</strain>
    </source>
</reference>
<dbReference type="EMBL" id="JQAT01000003">
    <property type="protein sequence ID" value="KRN28354.1"/>
    <property type="molecule type" value="Genomic_DNA"/>
</dbReference>